<evidence type="ECO:0000259" key="2">
    <source>
        <dbReference type="Pfam" id="PF07811"/>
    </source>
</evidence>
<sequence length="188" mass="19819">MAEFGLIASVVILVLIGTLDFGVAFWQWNQATKALQLGARLAATSDPVSSDLKTWDGTSGSVAPGDPMPYFERRCSGATATCANGTFDATALNTIVYGRGQTSCPATPTGLPGMCSVFPRVKPQNVAIDYVQTGMGFAGRPGGPVPTITLRLVGMTYDFLVLNRLLHLPRLSMANLSVTTTAEDMAGR</sequence>
<evidence type="ECO:0000256" key="1">
    <source>
        <dbReference type="SAM" id="Phobius"/>
    </source>
</evidence>
<accession>A0A2T1HQ57</accession>
<dbReference type="Pfam" id="PF07811">
    <property type="entry name" value="TadE"/>
    <property type="match status" value="1"/>
</dbReference>
<dbReference type="AlphaFoldDB" id="A0A2T1HQ57"/>
<dbReference type="OrthoDB" id="7865585at2"/>
<keyword evidence="1" id="KW-0472">Membrane</keyword>
<keyword evidence="1" id="KW-1133">Transmembrane helix</keyword>
<dbReference type="RefSeq" id="WP_106338326.1">
    <property type="nucleotide sequence ID" value="NZ_PVZS01000021.1"/>
</dbReference>
<evidence type="ECO:0000313" key="3">
    <source>
        <dbReference type="EMBL" id="PSC03757.1"/>
    </source>
</evidence>
<reference evidence="4" key="1">
    <citation type="submission" date="2018-03" db="EMBL/GenBank/DDBJ databases">
        <authorList>
            <person name="Sun L."/>
            <person name="Liu H."/>
            <person name="Chen W."/>
            <person name="Huang K."/>
            <person name="Liu W."/>
            <person name="Gao X."/>
        </authorList>
    </citation>
    <scope>NUCLEOTIDE SEQUENCE [LARGE SCALE GENOMIC DNA]</scope>
    <source>
        <strain evidence="4">SH9</strain>
    </source>
</reference>
<feature type="transmembrane region" description="Helical" evidence="1">
    <location>
        <begin position="6"/>
        <end position="26"/>
    </location>
</feature>
<dbReference type="InterPro" id="IPR012495">
    <property type="entry name" value="TadE-like_dom"/>
</dbReference>
<gene>
    <name evidence="3" type="ORF">SLNSH_17605</name>
</gene>
<proteinExistence type="predicted"/>
<feature type="domain" description="TadE-like" evidence="2">
    <location>
        <begin position="2"/>
        <end position="40"/>
    </location>
</feature>
<name>A0A2T1HQ57_9HYPH</name>
<protein>
    <submittedName>
        <fullName evidence="3">Pilus assembly protein</fullName>
    </submittedName>
</protein>
<keyword evidence="4" id="KW-1185">Reference proteome</keyword>
<dbReference type="EMBL" id="PVZS01000021">
    <property type="protein sequence ID" value="PSC03757.1"/>
    <property type="molecule type" value="Genomic_DNA"/>
</dbReference>
<organism evidence="3 4">
    <name type="scientific">Alsobacter soli</name>
    <dbReference type="NCBI Taxonomy" id="2109933"/>
    <lineage>
        <taxon>Bacteria</taxon>
        <taxon>Pseudomonadati</taxon>
        <taxon>Pseudomonadota</taxon>
        <taxon>Alphaproteobacteria</taxon>
        <taxon>Hyphomicrobiales</taxon>
        <taxon>Alsobacteraceae</taxon>
        <taxon>Alsobacter</taxon>
    </lineage>
</organism>
<evidence type="ECO:0000313" key="4">
    <source>
        <dbReference type="Proteomes" id="UP000239772"/>
    </source>
</evidence>
<keyword evidence="1" id="KW-0812">Transmembrane</keyword>
<dbReference type="Proteomes" id="UP000239772">
    <property type="component" value="Unassembled WGS sequence"/>
</dbReference>
<comment type="caution">
    <text evidence="3">The sequence shown here is derived from an EMBL/GenBank/DDBJ whole genome shotgun (WGS) entry which is preliminary data.</text>
</comment>